<evidence type="ECO:0000313" key="3">
    <source>
        <dbReference type="Proteomes" id="UP001165381"/>
    </source>
</evidence>
<proteinExistence type="predicted"/>
<evidence type="ECO:0000313" key="2">
    <source>
        <dbReference type="EMBL" id="MCL6294734.1"/>
    </source>
</evidence>
<protein>
    <submittedName>
        <fullName evidence="2">T9SS type B sorting domain-containing protein</fullName>
    </submittedName>
</protein>
<dbReference type="Gene3D" id="2.60.40.10">
    <property type="entry name" value="Immunoglobulins"/>
    <property type="match status" value="1"/>
</dbReference>
<keyword evidence="1" id="KW-0732">Signal</keyword>
<dbReference type="NCBIfam" id="TIGR04131">
    <property type="entry name" value="Bac_Flav_CTERM"/>
    <property type="match status" value="1"/>
</dbReference>
<dbReference type="Proteomes" id="UP001165381">
    <property type="component" value="Unassembled WGS sequence"/>
</dbReference>
<dbReference type="RefSeq" id="WP_249972553.1">
    <property type="nucleotide sequence ID" value="NZ_JAMFLZ010000002.1"/>
</dbReference>
<dbReference type="EMBL" id="JAMFLZ010000002">
    <property type="protein sequence ID" value="MCL6294734.1"/>
    <property type="molecule type" value="Genomic_DNA"/>
</dbReference>
<feature type="signal peptide" evidence="1">
    <location>
        <begin position="1"/>
        <end position="18"/>
    </location>
</feature>
<dbReference type="InterPro" id="IPR013783">
    <property type="entry name" value="Ig-like_fold"/>
</dbReference>
<dbReference type="InterPro" id="IPR026341">
    <property type="entry name" value="T9SS_type_B"/>
</dbReference>
<keyword evidence="3" id="KW-1185">Reference proteome</keyword>
<reference evidence="2" key="1">
    <citation type="submission" date="2022-05" db="EMBL/GenBank/DDBJ databases">
        <authorList>
            <person name="Park J.-S."/>
        </authorList>
    </citation>
    <scope>NUCLEOTIDE SEQUENCE</scope>
    <source>
        <strain evidence="2">2012CJ34-3</strain>
    </source>
</reference>
<accession>A0ABT0QCL7</accession>
<name>A0ABT0QCL7_9FLAO</name>
<feature type="chain" id="PRO_5045916092" evidence="1">
    <location>
        <begin position="19"/>
        <end position="774"/>
    </location>
</feature>
<dbReference type="Pfam" id="PF13585">
    <property type="entry name" value="CHU_C"/>
    <property type="match status" value="1"/>
</dbReference>
<dbReference type="InterPro" id="IPR049804">
    <property type="entry name" value="Choice_anch_L"/>
</dbReference>
<sequence length="774" mass="85901">MKYFIYLFCFLFSNYLIAQNIQVDSQSYTPQQLIEDILIDSNCISNVVVTNVVGGNFGGTEQSYGYFNANGSTFPFQSGIVLSTGRLSNVEGPNTTLSDDDANNWGGDNDLETVLNESNTHNATIIEFEFTSVANLVSFKYLFASEEYQQGNPNTCQFSDLFGFLIREVSDQVYTNIALIPDTQIPVKVTTVHPDIPNGCPAQNESYFGGWNNSNAPINFNGQTVVLTATANVLPGQTYHVKLVIADQQNFRYDSAVFLEAGSFRLNTVLGPNRLISTNNALCENESLELNASQIGAASYRWFFNDVEQIGSNNETFNVTQAGKYNVEVTLNNNCLSYGEILVEYVQNPIVSNTSIIECDSDQDGLTTYNLFNAVQDITNGDPSWSVQNFFLTALEAQQNSNEIPNPSAFQNTIPQQTVYIRLEYAFKCFSIAEIVLDTSNNTINIPAYDICDDDIIDGFSVFNTNDLISYIEPSVPNGSTITFYISEQDALSESNAISENYTNTTPNNDTLFVKVENNGSCYAISTIDLNVIFTPSLLANESQFYCLNTFPTGIELYAGVLNDDPNNYTYQWFLNNQQINNTTAIININETGTYTVMVTHLNGCTSSREITVVPSNIATINNVTVLEASLNNSITVNVSGEGQYLFALDSQIYNDSNVFTNVKAGFHTVYVFDNNGCGIVSQLVSVLGFPKYFTPNNDGYNDTWKPFGVDAQFNSDIKIIVFNRYGKLLKSISPLEAGWDGTFNGSKLPNDDYWYKVIFPDGKEYRGHFALVR</sequence>
<dbReference type="NCBIfam" id="NF038133">
    <property type="entry name" value="choice_anch_L"/>
    <property type="match status" value="1"/>
</dbReference>
<comment type="caution">
    <text evidence="2">The sequence shown here is derived from an EMBL/GenBank/DDBJ whole genome shotgun (WGS) entry which is preliminary data.</text>
</comment>
<evidence type="ECO:0000256" key="1">
    <source>
        <dbReference type="SAM" id="SignalP"/>
    </source>
</evidence>
<organism evidence="2 3">
    <name type="scientific">Jejuia spongiicola</name>
    <dbReference type="NCBI Taxonomy" id="2942207"/>
    <lineage>
        <taxon>Bacteria</taxon>
        <taxon>Pseudomonadati</taxon>
        <taxon>Bacteroidota</taxon>
        <taxon>Flavobacteriia</taxon>
        <taxon>Flavobacteriales</taxon>
        <taxon>Flavobacteriaceae</taxon>
        <taxon>Jejuia</taxon>
    </lineage>
</organism>
<gene>
    <name evidence="2" type="ORF">M3P09_06990</name>
</gene>